<dbReference type="EMBL" id="LNQR01000150">
    <property type="protein sequence ID" value="KWT73767.1"/>
    <property type="molecule type" value="Genomic_DNA"/>
</dbReference>
<dbReference type="PANTHER" id="PTHR33217">
    <property type="entry name" value="TRANSPOSASE FOR INSERTION SEQUENCE ELEMENT IS1081"/>
    <property type="match status" value="1"/>
</dbReference>
<dbReference type="Pfam" id="PF00872">
    <property type="entry name" value="Transposase_mut"/>
    <property type="match status" value="1"/>
</dbReference>
<evidence type="ECO:0000313" key="8">
    <source>
        <dbReference type="Proteomes" id="UP000060487"/>
    </source>
</evidence>
<evidence type="ECO:0000313" key="7">
    <source>
        <dbReference type="EMBL" id="KWT73767.1"/>
    </source>
</evidence>
<gene>
    <name evidence="7" type="ORF">ASN18_3349</name>
</gene>
<organism evidence="7 8">
    <name type="scientific">Candidatus Magnetominusculus xianensis</name>
    <dbReference type="NCBI Taxonomy" id="1748249"/>
    <lineage>
        <taxon>Bacteria</taxon>
        <taxon>Pseudomonadati</taxon>
        <taxon>Nitrospirota</taxon>
        <taxon>Nitrospiria</taxon>
        <taxon>Nitrospirales</taxon>
        <taxon>Nitrospiraceae</taxon>
        <taxon>Candidatus Magnetominusculus</taxon>
    </lineage>
</organism>
<evidence type="ECO:0000256" key="6">
    <source>
        <dbReference type="RuleBase" id="RU365089"/>
    </source>
</evidence>
<keyword evidence="4 6" id="KW-0238">DNA-binding</keyword>
<dbReference type="RefSeq" id="WP_085053947.1">
    <property type="nucleotide sequence ID" value="NZ_LNQR01000150.1"/>
</dbReference>
<dbReference type="Proteomes" id="UP000060487">
    <property type="component" value="Unassembled WGS sequence"/>
</dbReference>
<sequence length="406" mass="46295">MSNDLQEFDFSKFQAEAIKQLKSGKPLNGKEGILTPLIKMILEAALDGEIESHLKTDSAKNRRNGRTSKIVRTDQSAFELETPRDRNSTFEPEIVKKRQTYLGDALDNKVIALYGLGMSYSDISKHLEELYGIDATLSGVTDKILPVVKQWQARPLEAVYPFVWMDAIHYKTREDGKVVQTASYTILGVNQRGYKEVLGIYMSEAEGANFWLQVLSDLSNRGVKDILIACIDGLKGFPDAINTIFPETEIQLCIIHQIRNSLKYIASKDQKTFLKDLKKVYQAATKALAESKLIELDETWGKKYPIVIKSWKANWDNLSNYFKYPLDIRRIIYTTNVIEGFHRQLRKVTKTKGAFATENALLKLIYLAVQKISEKWTQPLRNWGQTISQLAIFFEGRLLLDIDVKG</sequence>
<proteinExistence type="inferred from homology"/>
<evidence type="ECO:0000256" key="5">
    <source>
        <dbReference type="ARBA" id="ARBA00023172"/>
    </source>
</evidence>
<name>A0ABR5SAX7_9BACT</name>
<comment type="caution">
    <text evidence="7">The sequence shown here is derived from an EMBL/GenBank/DDBJ whole genome shotgun (WGS) entry which is preliminary data.</text>
</comment>
<dbReference type="PANTHER" id="PTHR33217:SF8">
    <property type="entry name" value="MUTATOR FAMILY TRANSPOSASE"/>
    <property type="match status" value="1"/>
</dbReference>
<comment type="function">
    <text evidence="1 6">Required for the transposition of the insertion element.</text>
</comment>
<evidence type="ECO:0000256" key="4">
    <source>
        <dbReference type="ARBA" id="ARBA00023125"/>
    </source>
</evidence>
<comment type="similarity">
    <text evidence="2 6">Belongs to the transposase mutator family.</text>
</comment>
<evidence type="ECO:0000256" key="1">
    <source>
        <dbReference type="ARBA" id="ARBA00002190"/>
    </source>
</evidence>
<protein>
    <recommendedName>
        <fullName evidence="6">Mutator family transposase</fullName>
    </recommendedName>
</protein>
<keyword evidence="5 6" id="KW-0233">DNA recombination</keyword>
<keyword evidence="6" id="KW-0814">Transposable element</keyword>
<dbReference type="InterPro" id="IPR001207">
    <property type="entry name" value="Transposase_mutator"/>
</dbReference>
<reference evidence="7 8" key="1">
    <citation type="submission" date="2015-11" db="EMBL/GenBank/DDBJ databases">
        <authorList>
            <person name="Lin W."/>
        </authorList>
    </citation>
    <scope>NUCLEOTIDE SEQUENCE [LARGE SCALE GENOMIC DNA]</scope>
    <source>
        <strain evidence="7 8">HCH-1</strain>
    </source>
</reference>
<keyword evidence="8" id="KW-1185">Reference proteome</keyword>
<keyword evidence="3 6" id="KW-0815">Transposition</keyword>
<evidence type="ECO:0000256" key="3">
    <source>
        <dbReference type="ARBA" id="ARBA00022578"/>
    </source>
</evidence>
<evidence type="ECO:0000256" key="2">
    <source>
        <dbReference type="ARBA" id="ARBA00010961"/>
    </source>
</evidence>
<accession>A0ABR5SAX7</accession>
<dbReference type="NCBIfam" id="NF033543">
    <property type="entry name" value="transpos_IS256"/>
    <property type="match status" value="1"/>
</dbReference>